<keyword evidence="5" id="KW-0460">Magnesium</keyword>
<feature type="region of interest" description="Disordered" evidence="6">
    <location>
        <begin position="402"/>
        <end position="467"/>
    </location>
</feature>
<evidence type="ECO:0000256" key="2">
    <source>
        <dbReference type="ARBA" id="ARBA00010763"/>
    </source>
</evidence>
<dbReference type="Proteomes" id="UP000182652">
    <property type="component" value="Unassembled WGS sequence"/>
</dbReference>
<dbReference type="EC" id="2.10.1.1" evidence="5"/>
<dbReference type="Gene3D" id="3.90.105.10">
    <property type="entry name" value="Molybdopterin biosynthesis moea protein, domain 2"/>
    <property type="match status" value="1"/>
</dbReference>
<dbReference type="GO" id="GO:0006777">
    <property type="term" value="P:Mo-molybdopterin cofactor biosynthetic process"/>
    <property type="evidence" value="ECO:0007669"/>
    <property type="project" value="UniProtKB-UniRule"/>
</dbReference>
<evidence type="ECO:0000313" key="8">
    <source>
        <dbReference type="EMBL" id="SEC50897.1"/>
    </source>
</evidence>
<dbReference type="Gene3D" id="3.40.980.10">
    <property type="entry name" value="MoaB/Mog-like domain"/>
    <property type="match status" value="1"/>
</dbReference>
<dbReference type="SMART" id="SM00852">
    <property type="entry name" value="MoCF_biosynth"/>
    <property type="match status" value="1"/>
</dbReference>
<protein>
    <recommendedName>
        <fullName evidence="5">Molybdopterin molybdenumtransferase</fullName>
        <ecNumber evidence="5">2.10.1.1</ecNumber>
    </recommendedName>
</protein>
<accession>A0A1H4T399</accession>
<dbReference type="SUPFAM" id="SSF63882">
    <property type="entry name" value="MoeA N-terminal region -like"/>
    <property type="match status" value="1"/>
</dbReference>
<comment type="cofactor">
    <cofactor evidence="5">
        <name>Mg(2+)</name>
        <dbReference type="ChEBI" id="CHEBI:18420"/>
    </cofactor>
</comment>
<dbReference type="InterPro" id="IPR036425">
    <property type="entry name" value="MoaB/Mog-like_dom_sf"/>
</dbReference>
<dbReference type="InterPro" id="IPR036135">
    <property type="entry name" value="MoeA_linker/N_sf"/>
</dbReference>
<gene>
    <name evidence="8" type="ORF">SAMN04489745_3049</name>
</gene>
<dbReference type="AlphaFoldDB" id="A0A1H4T399"/>
<comment type="catalytic activity">
    <reaction evidence="4">
        <text>adenylyl-molybdopterin + molybdate = Mo-molybdopterin + AMP + H(+)</text>
        <dbReference type="Rhea" id="RHEA:35047"/>
        <dbReference type="ChEBI" id="CHEBI:15378"/>
        <dbReference type="ChEBI" id="CHEBI:36264"/>
        <dbReference type="ChEBI" id="CHEBI:62727"/>
        <dbReference type="ChEBI" id="CHEBI:71302"/>
        <dbReference type="ChEBI" id="CHEBI:456215"/>
        <dbReference type="EC" id="2.10.1.1"/>
    </reaction>
</comment>
<dbReference type="PANTHER" id="PTHR10192:SF5">
    <property type="entry name" value="GEPHYRIN"/>
    <property type="match status" value="1"/>
</dbReference>
<comment type="function">
    <text evidence="1 5">Catalyzes the insertion of molybdate into adenylated molybdopterin with the concomitant release of AMP.</text>
</comment>
<reference evidence="8 9" key="1">
    <citation type="submission" date="2016-10" db="EMBL/GenBank/DDBJ databases">
        <authorList>
            <person name="de Groot N.N."/>
        </authorList>
    </citation>
    <scope>NUCLEOTIDE SEQUENCE [LARGE SCALE GENOMIC DNA]</scope>
    <source>
        <strain evidence="8 9">DSM 10495</strain>
    </source>
</reference>
<feature type="domain" description="MoaB/Mog" evidence="7">
    <location>
        <begin position="182"/>
        <end position="323"/>
    </location>
</feature>
<feature type="compositionally biased region" description="Low complexity" evidence="6">
    <location>
        <begin position="415"/>
        <end position="428"/>
    </location>
</feature>
<dbReference type="InterPro" id="IPR005110">
    <property type="entry name" value="MoeA_linker/N"/>
</dbReference>
<dbReference type="RefSeq" id="WP_169795518.1">
    <property type="nucleotide sequence ID" value="NZ_FNSN01000003.1"/>
</dbReference>
<dbReference type="Pfam" id="PF03453">
    <property type="entry name" value="MoeA_N"/>
    <property type="match status" value="1"/>
</dbReference>
<dbReference type="SUPFAM" id="SSF53218">
    <property type="entry name" value="Molybdenum cofactor biosynthesis proteins"/>
    <property type="match status" value="1"/>
</dbReference>
<dbReference type="Gene3D" id="2.170.190.11">
    <property type="entry name" value="Molybdopterin biosynthesis moea protein, domain 3"/>
    <property type="match status" value="1"/>
</dbReference>
<dbReference type="InterPro" id="IPR038987">
    <property type="entry name" value="MoeA-like"/>
</dbReference>
<keyword evidence="9" id="KW-1185">Reference proteome</keyword>
<keyword evidence="3 5" id="KW-0500">Molybdenum</keyword>
<keyword evidence="5" id="KW-0501">Molybdenum cofactor biosynthesis</keyword>
<name>A0A1H4T399_9MICC</name>
<evidence type="ECO:0000256" key="3">
    <source>
        <dbReference type="ARBA" id="ARBA00022505"/>
    </source>
</evidence>
<keyword evidence="5 8" id="KW-0808">Transferase</keyword>
<evidence type="ECO:0000313" key="9">
    <source>
        <dbReference type="Proteomes" id="UP000182652"/>
    </source>
</evidence>
<dbReference type="EMBL" id="FNSN01000003">
    <property type="protein sequence ID" value="SEC50897.1"/>
    <property type="molecule type" value="Genomic_DNA"/>
</dbReference>
<dbReference type="PANTHER" id="PTHR10192">
    <property type="entry name" value="MOLYBDOPTERIN BIOSYNTHESIS PROTEIN"/>
    <property type="match status" value="1"/>
</dbReference>
<dbReference type="GO" id="GO:0061599">
    <property type="term" value="F:molybdopterin molybdotransferase activity"/>
    <property type="evidence" value="ECO:0007669"/>
    <property type="project" value="UniProtKB-UniRule"/>
</dbReference>
<sequence length="467" mass="47625">MTAQDGVPTAKLSWDEARSLLQDRVEALPAVHVPLAQAAGLLTAEDVVAEEDVPFGARAAVDGWAVNGSPPWVIAEPGERLAGRQSSRVEKGRPLPPGGKGVLALGDARVTLDAEGLAVVDRAPGARPGAPRNGENIVPSGQGLPAGAPLVARGSTLDPLRLAVLAGAGLDTVAAIPKPRVQVVQSGHLVTQGRPGWGEDRDTLGPVLGLLLDAWGVAVENTVRISGTAAEWRAALEEDADGAAAPVDVVVTVGGTGAGEQDHLREALEALGIEYVVDGVSCEPLQTVVAGVLPDGRHVLGLPGTPGEALTALALLGEPLFASLGRREAQAFRPVPSGRALDAELRPARLVPGHTVFGMASPCGPGHGLAEWAGAELLLVVPPHGVRMGEELMALPLPWKHDERSATGAPKPTKPGASPSSRAEAAAPDGKRAPKAARNSGPIDWAAQDWDSLRTPTGPEGSGPGGS</sequence>
<keyword evidence="5" id="KW-0479">Metal-binding</keyword>
<dbReference type="InterPro" id="IPR001453">
    <property type="entry name" value="MoaB/Mog_dom"/>
</dbReference>
<dbReference type="GO" id="GO:0046872">
    <property type="term" value="F:metal ion binding"/>
    <property type="evidence" value="ECO:0007669"/>
    <property type="project" value="UniProtKB-UniRule"/>
</dbReference>
<dbReference type="GO" id="GO:0005829">
    <property type="term" value="C:cytosol"/>
    <property type="evidence" value="ECO:0007669"/>
    <property type="project" value="TreeGrafter"/>
</dbReference>
<dbReference type="Pfam" id="PF00994">
    <property type="entry name" value="MoCF_biosynth"/>
    <property type="match status" value="1"/>
</dbReference>
<organism evidence="8 9">
    <name type="scientific">Arthrobacter woluwensis</name>
    <dbReference type="NCBI Taxonomy" id="156980"/>
    <lineage>
        <taxon>Bacteria</taxon>
        <taxon>Bacillati</taxon>
        <taxon>Actinomycetota</taxon>
        <taxon>Actinomycetes</taxon>
        <taxon>Micrococcales</taxon>
        <taxon>Micrococcaceae</taxon>
        <taxon>Arthrobacter</taxon>
    </lineage>
</organism>
<evidence type="ECO:0000256" key="4">
    <source>
        <dbReference type="ARBA" id="ARBA00047317"/>
    </source>
</evidence>
<evidence type="ECO:0000259" key="7">
    <source>
        <dbReference type="SMART" id="SM00852"/>
    </source>
</evidence>
<evidence type="ECO:0000256" key="1">
    <source>
        <dbReference type="ARBA" id="ARBA00002901"/>
    </source>
</evidence>
<comment type="similarity">
    <text evidence="2 5">Belongs to the MoeA family.</text>
</comment>
<comment type="pathway">
    <text evidence="5">Cofactor biosynthesis; molybdopterin biosynthesis.</text>
</comment>
<dbReference type="STRING" id="156980.SAMN04489745_3049"/>
<dbReference type="UniPathway" id="UPA00344"/>
<evidence type="ECO:0000256" key="6">
    <source>
        <dbReference type="SAM" id="MobiDB-lite"/>
    </source>
</evidence>
<proteinExistence type="inferred from homology"/>
<evidence type="ECO:0000256" key="5">
    <source>
        <dbReference type="RuleBase" id="RU365090"/>
    </source>
</evidence>